<protein>
    <submittedName>
        <fullName evidence="1">Uncharacterized protein</fullName>
    </submittedName>
</protein>
<comment type="caution">
    <text evidence="1">The sequence shown here is derived from an EMBL/GenBank/DDBJ whole genome shotgun (WGS) entry which is preliminary data.</text>
</comment>
<evidence type="ECO:0000313" key="1">
    <source>
        <dbReference type="EMBL" id="KAG8007361.1"/>
    </source>
</evidence>
<keyword evidence="2" id="KW-1185">Reference proteome</keyword>
<feature type="non-terminal residue" evidence="1">
    <location>
        <position position="59"/>
    </location>
</feature>
<evidence type="ECO:0000313" key="2">
    <source>
        <dbReference type="Proteomes" id="UP000805704"/>
    </source>
</evidence>
<gene>
    <name evidence="1" type="ORF">GBF38_012854</name>
</gene>
<dbReference type="Proteomes" id="UP000805704">
    <property type="component" value="Chromosome 2"/>
</dbReference>
<dbReference type="EMBL" id="CM024790">
    <property type="protein sequence ID" value="KAG8007361.1"/>
    <property type="molecule type" value="Genomic_DNA"/>
</dbReference>
<proteinExistence type="predicted"/>
<accession>A0ACB7EZ68</accession>
<sequence length="59" mass="6587">MEGLWGLQATTIHPSACQLGLGIWGHILSLYWTVLGGVLEATGRDKRMCVYKPDAMKRR</sequence>
<organism evidence="1 2">
    <name type="scientific">Nibea albiflora</name>
    <name type="common">Yellow drum</name>
    <name type="synonym">Corvina albiflora</name>
    <dbReference type="NCBI Taxonomy" id="240163"/>
    <lineage>
        <taxon>Eukaryota</taxon>
        <taxon>Metazoa</taxon>
        <taxon>Chordata</taxon>
        <taxon>Craniata</taxon>
        <taxon>Vertebrata</taxon>
        <taxon>Euteleostomi</taxon>
        <taxon>Actinopterygii</taxon>
        <taxon>Neopterygii</taxon>
        <taxon>Teleostei</taxon>
        <taxon>Neoteleostei</taxon>
        <taxon>Acanthomorphata</taxon>
        <taxon>Eupercaria</taxon>
        <taxon>Sciaenidae</taxon>
        <taxon>Nibea</taxon>
    </lineage>
</organism>
<name>A0ACB7EZ68_NIBAL</name>
<reference evidence="1" key="1">
    <citation type="submission" date="2020-04" db="EMBL/GenBank/DDBJ databases">
        <title>A chromosome-scale assembly and high-density genetic map of the yellow drum (Nibea albiflora) genome.</title>
        <authorList>
            <person name="Xu D."/>
            <person name="Zhang W."/>
            <person name="Chen R."/>
            <person name="Tan P."/>
            <person name="Wang L."/>
            <person name="Song H."/>
            <person name="Tian L."/>
            <person name="Zhu Q."/>
            <person name="Wang B."/>
        </authorList>
    </citation>
    <scope>NUCLEOTIDE SEQUENCE</scope>
    <source>
        <strain evidence="1">ZJHYS-2018</strain>
    </source>
</reference>